<feature type="transmembrane region" description="Helical" evidence="1">
    <location>
        <begin position="74"/>
        <end position="92"/>
    </location>
</feature>
<evidence type="ECO:0000256" key="1">
    <source>
        <dbReference type="SAM" id="Phobius"/>
    </source>
</evidence>
<gene>
    <name evidence="2" type="ORF">UFOPK3752_00072</name>
</gene>
<keyword evidence="1" id="KW-1133">Transmembrane helix</keyword>
<evidence type="ECO:0000313" key="2">
    <source>
        <dbReference type="EMBL" id="CAB4925022.1"/>
    </source>
</evidence>
<feature type="transmembrane region" description="Helical" evidence="1">
    <location>
        <begin position="28"/>
        <end position="51"/>
    </location>
</feature>
<keyword evidence="1" id="KW-0812">Transmembrane</keyword>
<reference evidence="2" key="1">
    <citation type="submission" date="2020-05" db="EMBL/GenBank/DDBJ databases">
        <authorList>
            <person name="Chiriac C."/>
            <person name="Salcher M."/>
            <person name="Ghai R."/>
            <person name="Kavagutti S V."/>
        </authorList>
    </citation>
    <scope>NUCLEOTIDE SEQUENCE</scope>
</reference>
<feature type="transmembrane region" description="Helical" evidence="1">
    <location>
        <begin position="99"/>
        <end position="118"/>
    </location>
</feature>
<name>A0A6J7I2N3_9ZZZZ</name>
<keyword evidence="1" id="KW-0472">Membrane</keyword>
<organism evidence="2">
    <name type="scientific">freshwater metagenome</name>
    <dbReference type="NCBI Taxonomy" id="449393"/>
    <lineage>
        <taxon>unclassified sequences</taxon>
        <taxon>metagenomes</taxon>
        <taxon>ecological metagenomes</taxon>
    </lineage>
</organism>
<dbReference type="EMBL" id="CAFBND010000002">
    <property type="protein sequence ID" value="CAB4925022.1"/>
    <property type="molecule type" value="Genomic_DNA"/>
</dbReference>
<accession>A0A6J7I2N3</accession>
<feature type="transmembrane region" description="Helical" evidence="1">
    <location>
        <begin position="150"/>
        <end position="169"/>
    </location>
</feature>
<proteinExistence type="predicted"/>
<sequence>MPDREARGCVMSTMQVHRVHQHSHLARVAWRALAVLGGGYLMLGVGFFAYATYDSLFRRILGNEQSADRLIRDLVHPAGYLLLVAALTWWVLHRWPHSLLTAIWLTLPTAAVLVAIGTSVPSGAVGFAIGAVLAVCALALMLWRRRPWEQLFAVSWTAVFLAIVILAGVEM</sequence>
<feature type="transmembrane region" description="Helical" evidence="1">
    <location>
        <begin position="124"/>
        <end position="143"/>
    </location>
</feature>
<dbReference type="AlphaFoldDB" id="A0A6J7I2N3"/>
<protein>
    <submittedName>
        <fullName evidence="2">Unannotated protein</fullName>
    </submittedName>
</protein>